<dbReference type="Gene3D" id="3.40.720.10">
    <property type="entry name" value="Alkaline Phosphatase, subunit A"/>
    <property type="match status" value="1"/>
</dbReference>
<sequence>MTHRRRLIIASLAGLAGSAASAAGAASPPALKRPPNIVVILADDLGYADLGCYGNPGKPTPRLDKMAREGMRFTDFHANGPMCSPTRAAFLTGRYPQRVGIESALPIMEFPAERHGLPAKTVTLAQHLRAAGYETGLFGKWHLGHHPDENPVRFGFGEFRGLICSEGDYSAQINRAGLPDWWENEVLKPEKQPGNTTRLITDYSIQFIQRNKARPFFLFVSHAAIHFPWMRSSDEPHRKLGKGYYGITNPADSRLGPHVGGPELREVVQEMIGDVDRSTGRILDPLRQLGLEGDTLVIFTSDNGGYLEYQGRYRGEISNHGAYQGGKMSLFEGGHRVPAIARWPGQIPAGRTSAAVAMTMDIVPTALELAGVPLPETKVLHPDGVSLVKHLQKEDALPERSVFWRFRGRRAVRSGPWKLHLSKENAPALFRLDQDPGETRNLAKTEPAIVERLTREITEWERDVDRSLANIGRTP</sequence>
<keyword evidence="2" id="KW-0479">Metal-binding</keyword>
<dbReference type="RefSeq" id="WP_108825764.1">
    <property type="nucleotide sequence ID" value="NZ_CP023004.1"/>
</dbReference>
<dbReference type="GO" id="GO:0004065">
    <property type="term" value="F:arylsulfatase activity"/>
    <property type="evidence" value="ECO:0007669"/>
    <property type="project" value="TreeGrafter"/>
</dbReference>
<reference evidence="7 8" key="1">
    <citation type="journal article" date="2018" name="Syst. Appl. Microbiol.">
        <title>Ereboglobus luteus gen. nov. sp. nov. from cockroach guts, and new insights into the oxygen relationship of the genera Opitutus and Didymococcus (Verrucomicrobia: Opitutaceae).</title>
        <authorList>
            <person name="Tegtmeier D."/>
            <person name="Belitz A."/>
            <person name="Radek R."/>
            <person name="Heimerl T."/>
            <person name="Brune A."/>
        </authorList>
    </citation>
    <scope>NUCLEOTIDE SEQUENCE [LARGE SCALE GENOMIC DNA]</scope>
    <source>
        <strain evidence="7 8">Ho45</strain>
    </source>
</reference>
<dbReference type="OrthoDB" id="9803751at2"/>
<comment type="similarity">
    <text evidence="1">Belongs to the sulfatase family.</text>
</comment>
<dbReference type="AlphaFoldDB" id="A0A2U8E4S9"/>
<evidence type="ECO:0000256" key="3">
    <source>
        <dbReference type="ARBA" id="ARBA00022801"/>
    </source>
</evidence>
<dbReference type="EMBL" id="CP023004">
    <property type="protein sequence ID" value="AWI09948.1"/>
    <property type="molecule type" value="Genomic_DNA"/>
</dbReference>
<evidence type="ECO:0000259" key="6">
    <source>
        <dbReference type="Pfam" id="PF00884"/>
    </source>
</evidence>
<evidence type="ECO:0000256" key="5">
    <source>
        <dbReference type="SAM" id="SignalP"/>
    </source>
</evidence>
<evidence type="ECO:0000256" key="2">
    <source>
        <dbReference type="ARBA" id="ARBA00022723"/>
    </source>
</evidence>
<dbReference type="InterPro" id="IPR024607">
    <property type="entry name" value="Sulfatase_CS"/>
</dbReference>
<proteinExistence type="inferred from homology"/>
<feature type="signal peptide" evidence="5">
    <location>
        <begin position="1"/>
        <end position="22"/>
    </location>
</feature>
<dbReference type="PROSITE" id="PS51318">
    <property type="entry name" value="TAT"/>
    <property type="match status" value="1"/>
</dbReference>
<protein>
    <recommendedName>
        <fullName evidence="6">Sulfatase N-terminal domain-containing protein</fullName>
    </recommendedName>
</protein>
<keyword evidence="4" id="KW-0106">Calcium</keyword>
<dbReference type="InterPro" id="IPR000917">
    <property type="entry name" value="Sulfatase_N"/>
</dbReference>
<name>A0A2U8E4S9_9BACT</name>
<dbReference type="PANTHER" id="PTHR42693:SF33">
    <property type="entry name" value="ARYLSULFATASE"/>
    <property type="match status" value="1"/>
</dbReference>
<gene>
    <name evidence="7" type="ORF">CKA38_12450</name>
</gene>
<dbReference type="Proteomes" id="UP000244896">
    <property type="component" value="Chromosome"/>
</dbReference>
<dbReference type="KEGG" id="elut:CKA38_12450"/>
<organism evidence="7 8">
    <name type="scientific">Ereboglobus luteus</name>
    <dbReference type="NCBI Taxonomy" id="1796921"/>
    <lineage>
        <taxon>Bacteria</taxon>
        <taxon>Pseudomonadati</taxon>
        <taxon>Verrucomicrobiota</taxon>
        <taxon>Opitutia</taxon>
        <taxon>Opitutales</taxon>
        <taxon>Opitutaceae</taxon>
        <taxon>Ereboglobus</taxon>
    </lineage>
</organism>
<dbReference type="PROSITE" id="PS00523">
    <property type="entry name" value="SULFATASE_1"/>
    <property type="match status" value="1"/>
</dbReference>
<evidence type="ECO:0000313" key="7">
    <source>
        <dbReference type="EMBL" id="AWI09948.1"/>
    </source>
</evidence>
<dbReference type="Gene3D" id="3.30.1120.10">
    <property type="match status" value="1"/>
</dbReference>
<evidence type="ECO:0000313" key="8">
    <source>
        <dbReference type="Proteomes" id="UP000244896"/>
    </source>
</evidence>
<dbReference type="Pfam" id="PF00884">
    <property type="entry name" value="Sulfatase"/>
    <property type="match status" value="1"/>
</dbReference>
<keyword evidence="3" id="KW-0378">Hydrolase</keyword>
<dbReference type="InterPro" id="IPR050738">
    <property type="entry name" value="Sulfatase"/>
</dbReference>
<feature type="domain" description="Sulfatase N-terminal" evidence="6">
    <location>
        <begin position="35"/>
        <end position="372"/>
    </location>
</feature>
<dbReference type="InterPro" id="IPR017850">
    <property type="entry name" value="Alkaline_phosphatase_core_sf"/>
</dbReference>
<evidence type="ECO:0000256" key="4">
    <source>
        <dbReference type="ARBA" id="ARBA00022837"/>
    </source>
</evidence>
<keyword evidence="8" id="KW-1185">Reference proteome</keyword>
<keyword evidence="5" id="KW-0732">Signal</keyword>
<dbReference type="PANTHER" id="PTHR42693">
    <property type="entry name" value="ARYLSULFATASE FAMILY MEMBER"/>
    <property type="match status" value="1"/>
</dbReference>
<dbReference type="SUPFAM" id="SSF53649">
    <property type="entry name" value="Alkaline phosphatase-like"/>
    <property type="match status" value="1"/>
</dbReference>
<dbReference type="GO" id="GO:0046872">
    <property type="term" value="F:metal ion binding"/>
    <property type="evidence" value="ECO:0007669"/>
    <property type="project" value="UniProtKB-KW"/>
</dbReference>
<dbReference type="InterPro" id="IPR006311">
    <property type="entry name" value="TAT_signal"/>
</dbReference>
<feature type="chain" id="PRO_5015924247" description="Sulfatase N-terminal domain-containing protein" evidence="5">
    <location>
        <begin position="23"/>
        <end position="475"/>
    </location>
</feature>
<accession>A0A2U8E4S9</accession>
<evidence type="ECO:0000256" key="1">
    <source>
        <dbReference type="ARBA" id="ARBA00008779"/>
    </source>
</evidence>